<organism evidence="1 2">
    <name type="scientific">Blepharisma stoltei</name>
    <dbReference type="NCBI Taxonomy" id="1481888"/>
    <lineage>
        <taxon>Eukaryota</taxon>
        <taxon>Sar</taxon>
        <taxon>Alveolata</taxon>
        <taxon>Ciliophora</taxon>
        <taxon>Postciliodesmatophora</taxon>
        <taxon>Heterotrichea</taxon>
        <taxon>Heterotrichida</taxon>
        <taxon>Blepharismidae</taxon>
        <taxon>Blepharisma</taxon>
    </lineage>
</organism>
<sequence>MTTHEHLTLLQKEVVDIMLAQYNALNKAFNYPNIVFLFLEYYNTNLQAYLDHENVEWQELKVDFYHAYNTYSKNEFKNTMIIKDCINKKSIGLNATF</sequence>
<proteinExistence type="predicted"/>
<dbReference type="Proteomes" id="UP001162131">
    <property type="component" value="Unassembled WGS sequence"/>
</dbReference>
<dbReference type="AlphaFoldDB" id="A0AAU9JMI5"/>
<dbReference type="EMBL" id="CAJZBQ010000047">
    <property type="protein sequence ID" value="CAG9329086.1"/>
    <property type="molecule type" value="Genomic_DNA"/>
</dbReference>
<keyword evidence="2" id="KW-1185">Reference proteome</keyword>
<reference evidence="1" key="1">
    <citation type="submission" date="2021-09" db="EMBL/GenBank/DDBJ databases">
        <authorList>
            <consortium name="AG Swart"/>
            <person name="Singh M."/>
            <person name="Singh A."/>
            <person name="Seah K."/>
            <person name="Emmerich C."/>
        </authorList>
    </citation>
    <scope>NUCLEOTIDE SEQUENCE</scope>
    <source>
        <strain evidence="1">ATCC30299</strain>
    </source>
</reference>
<gene>
    <name evidence="1" type="ORF">BSTOLATCC_MIC48334</name>
</gene>
<comment type="caution">
    <text evidence="1">The sequence shown here is derived from an EMBL/GenBank/DDBJ whole genome shotgun (WGS) entry which is preliminary data.</text>
</comment>
<evidence type="ECO:0000313" key="2">
    <source>
        <dbReference type="Proteomes" id="UP001162131"/>
    </source>
</evidence>
<protein>
    <submittedName>
        <fullName evidence="1">Uncharacterized protein</fullName>
    </submittedName>
</protein>
<accession>A0AAU9JMI5</accession>
<evidence type="ECO:0000313" key="1">
    <source>
        <dbReference type="EMBL" id="CAG9329086.1"/>
    </source>
</evidence>
<name>A0AAU9JMI5_9CILI</name>